<dbReference type="Gene3D" id="1.10.10.10">
    <property type="entry name" value="Winged helix-like DNA-binding domain superfamily/Winged helix DNA-binding domain"/>
    <property type="match status" value="1"/>
</dbReference>
<evidence type="ECO:0000259" key="4">
    <source>
        <dbReference type="PROSITE" id="PS50995"/>
    </source>
</evidence>
<comment type="caution">
    <text evidence="5">The sequence shown here is derived from an EMBL/GenBank/DDBJ whole genome shotgun (WGS) entry which is preliminary data.</text>
</comment>
<dbReference type="InterPro" id="IPR039422">
    <property type="entry name" value="MarR/SlyA-like"/>
</dbReference>
<dbReference type="PRINTS" id="PR00598">
    <property type="entry name" value="HTHMARR"/>
</dbReference>
<dbReference type="Pfam" id="PF12802">
    <property type="entry name" value="MarR_2"/>
    <property type="match status" value="1"/>
</dbReference>
<dbReference type="InterPro" id="IPR000835">
    <property type="entry name" value="HTH_MarR-typ"/>
</dbReference>
<keyword evidence="2 5" id="KW-0238">DNA-binding</keyword>
<gene>
    <name evidence="5" type="ORF">BC739_008480</name>
</gene>
<dbReference type="EMBL" id="JACJID010000008">
    <property type="protein sequence ID" value="MBA8931233.1"/>
    <property type="molecule type" value="Genomic_DNA"/>
</dbReference>
<dbReference type="InterPro" id="IPR023187">
    <property type="entry name" value="Tscrpt_reg_MarR-type_CS"/>
</dbReference>
<proteinExistence type="predicted"/>
<keyword evidence="3" id="KW-0804">Transcription</keyword>
<dbReference type="PANTHER" id="PTHR33164:SF99">
    <property type="entry name" value="MARR FAMILY REGULATORY PROTEIN"/>
    <property type="match status" value="1"/>
</dbReference>
<feature type="domain" description="HTH marR-type" evidence="4">
    <location>
        <begin position="1"/>
        <end position="124"/>
    </location>
</feature>
<keyword evidence="6" id="KW-1185">Reference proteome</keyword>
<organism evidence="5 6">
    <name type="scientific">Kutzneria viridogrisea</name>
    <dbReference type="NCBI Taxonomy" id="47990"/>
    <lineage>
        <taxon>Bacteria</taxon>
        <taxon>Bacillati</taxon>
        <taxon>Actinomycetota</taxon>
        <taxon>Actinomycetes</taxon>
        <taxon>Pseudonocardiales</taxon>
        <taxon>Pseudonocardiaceae</taxon>
        <taxon>Kutzneria</taxon>
    </lineage>
</organism>
<dbReference type="SUPFAM" id="SSF46785">
    <property type="entry name" value="Winged helix' DNA-binding domain"/>
    <property type="match status" value="1"/>
</dbReference>
<dbReference type="PROSITE" id="PS01117">
    <property type="entry name" value="HTH_MARR_1"/>
    <property type="match status" value="1"/>
</dbReference>
<dbReference type="PROSITE" id="PS50995">
    <property type="entry name" value="HTH_MARR_2"/>
    <property type="match status" value="1"/>
</dbReference>
<sequence>MTEDELVAGWRDLLSRYHHTWCALDKALRDGHELGASEFEVLDHLAESPCDKPALRMQELGASVHLSQSALSRVVARMEAEGLVSRAMCATDRRGIYVELTEDGRKRHAEAIATHRSVLAAKLA</sequence>
<dbReference type="GO" id="GO:0003677">
    <property type="term" value="F:DNA binding"/>
    <property type="evidence" value="ECO:0007669"/>
    <property type="project" value="UniProtKB-KW"/>
</dbReference>
<dbReference type="Proteomes" id="UP000517916">
    <property type="component" value="Unassembled WGS sequence"/>
</dbReference>
<reference evidence="5 6" key="1">
    <citation type="submission" date="2020-08" db="EMBL/GenBank/DDBJ databases">
        <title>Genomic Encyclopedia of Archaeal and Bacterial Type Strains, Phase II (KMG-II): from individual species to whole genera.</title>
        <authorList>
            <person name="Goeker M."/>
        </authorList>
    </citation>
    <scope>NUCLEOTIDE SEQUENCE [LARGE SCALE GENOMIC DNA]</scope>
    <source>
        <strain evidence="5 6">DSM 43850</strain>
    </source>
</reference>
<evidence type="ECO:0000256" key="1">
    <source>
        <dbReference type="ARBA" id="ARBA00023015"/>
    </source>
</evidence>
<dbReference type="RefSeq" id="WP_030109440.1">
    <property type="nucleotide sequence ID" value="NZ_BAAABQ010000015.1"/>
</dbReference>
<evidence type="ECO:0000256" key="2">
    <source>
        <dbReference type="ARBA" id="ARBA00023125"/>
    </source>
</evidence>
<protein>
    <submittedName>
        <fullName evidence="5">DNA-binding MarR family transcriptional regulator</fullName>
    </submittedName>
</protein>
<dbReference type="PANTHER" id="PTHR33164">
    <property type="entry name" value="TRANSCRIPTIONAL REGULATOR, MARR FAMILY"/>
    <property type="match status" value="1"/>
</dbReference>
<keyword evidence="1" id="KW-0805">Transcription regulation</keyword>
<dbReference type="InterPro" id="IPR036390">
    <property type="entry name" value="WH_DNA-bd_sf"/>
</dbReference>
<name>A0ABR6BWE8_9PSEU</name>
<dbReference type="SMART" id="SM00347">
    <property type="entry name" value="HTH_MARR"/>
    <property type="match status" value="1"/>
</dbReference>
<evidence type="ECO:0000313" key="5">
    <source>
        <dbReference type="EMBL" id="MBA8931233.1"/>
    </source>
</evidence>
<dbReference type="InterPro" id="IPR036388">
    <property type="entry name" value="WH-like_DNA-bd_sf"/>
</dbReference>
<evidence type="ECO:0000256" key="3">
    <source>
        <dbReference type="ARBA" id="ARBA00023163"/>
    </source>
</evidence>
<accession>A0ABR6BWE8</accession>
<evidence type="ECO:0000313" key="6">
    <source>
        <dbReference type="Proteomes" id="UP000517916"/>
    </source>
</evidence>